<name>A0A1I7GDN7_9BURK</name>
<feature type="region of interest" description="Disordered" evidence="1">
    <location>
        <begin position="18"/>
        <end position="38"/>
    </location>
</feature>
<dbReference type="GO" id="GO:0003677">
    <property type="term" value="F:DNA binding"/>
    <property type="evidence" value="ECO:0007669"/>
    <property type="project" value="InterPro"/>
</dbReference>
<protein>
    <submittedName>
        <fullName evidence="4">Putative toxin-antitoxin system antitoxin component, TIGR02293 family</fullName>
    </submittedName>
</protein>
<dbReference type="Pfam" id="PF09722">
    <property type="entry name" value="Xre_MbcA_ParS_C"/>
    <property type="match status" value="1"/>
</dbReference>
<gene>
    <name evidence="4" type="ORF">SAMN05216552_1003253</name>
</gene>
<reference evidence="5" key="1">
    <citation type="submission" date="2016-10" db="EMBL/GenBank/DDBJ databases">
        <authorList>
            <person name="Varghese N."/>
            <person name="Submissions S."/>
        </authorList>
    </citation>
    <scope>NUCLEOTIDE SEQUENCE [LARGE SCALE GENOMIC DNA]</scope>
    <source>
        <strain evidence="5">CGMCC 1.11014</strain>
    </source>
</reference>
<dbReference type="InterPro" id="IPR024467">
    <property type="entry name" value="Xre/MbcA/ParS-like_toxin-bd"/>
</dbReference>
<evidence type="ECO:0000256" key="1">
    <source>
        <dbReference type="SAM" id="MobiDB-lite"/>
    </source>
</evidence>
<proteinExistence type="predicted"/>
<dbReference type="Proteomes" id="UP000199391">
    <property type="component" value="Unassembled WGS sequence"/>
</dbReference>
<dbReference type="Pfam" id="PF20432">
    <property type="entry name" value="Xre-like-HTH"/>
    <property type="match status" value="1"/>
</dbReference>
<organism evidence="4 5">
    <name type="scientific">Pseudoduganella namucuonensis</name>
    <dbReference type="NCBI Taxonomy" id="1035707"/>
    <lineage>
        <taxon>Bacteria</taxon>
        <taxon>Pseudomonadati</taxon>
        <taxon>Pseudomonadota</taxon>
        <taxon>Betaproteobacteria</taxon>
        <taxon>Burkholderiales</taxon>
        <taxon>Oxalobacteraceae</taxon>
        <taxon>Telluria group</taxon>
        <taxon>Pseudoduganella</taxon>
    </lineage>
</organism>
<evidence type="ECO:0000259" key="3">
    <source>
        <dbReference type="Pfam" id="PF20432"/>
    </source>
</evidence>
<evidence type="ECO:0000259" key="2">
    <source>
        <dbReference type="Pfam" id="PF09722"/>
    </source>
</evidence>
<accession>A0A1I7GDN7</accession>
<dbReference type="InterPro" id="IPR046847">
    <property type="entry name" value="Xre-like_HTH"/>
</dbReference>
<evidence type="ECO:0000313" key="5">
    <source>
        <dbReference type="Proteomes" id="UP000199391"/>
    </source>
</evidence>
<feature type="domain" description="Antitoxin Xre/MbcA/ParS-like toxin-binding" evidence="2">
    <location>
        <begin position="137"/>
        <end position="178"/>
    </location>
</feature>
<dbReference type="STRING" id="1035707.SAMN05216552_1003253"/>
<feature type="compositionally biased region" description="Low complexity" evidence="1">
    <location>
        <begin position="18"/>
        <end position="29"/>
    </location>
</feature>
<dbReference type="EMBL" id="FPBO01000003">
    <property type="protein sequence ID" value="SFU46543.1"/>
    <property type="molecule type" value="Genomic_DNA"/>
</dbReference>
<keyword evidence="5" id="KW-1185">Reference proteome</keyword>
<dbReference type="RefSeq" id="WP_229489076.1">
    <property type="nucleotide sequence ID" value="NZ_FPBO01000003.1"/>
</dbReference>
<dbReference type="AlphaFoldDB" id="A0A1I7GDN7"/>
<feature type="domain" description="Antitoxin Xre-like helix-turn-helix" evidence="3">
    <location>
        <begin position="58"/>
        <end position="118"/>
    </location>
</feature>
<evidence type="ECO:0000313" key="4">
    <source>
        <dbReference type="EMBL" id="SFU46543.1"/>
    </source>
</evidence>
<sequence>MAQTKSLAKQASAQQVAAAKVARPAASRSDGQAETAPRGSTAVLFDRLEIFRFDPQARIALIRQGIPASVVGRLSSSMGMSKELLLGSLGLSRATISRKEKDDTTLSKDESERVLGVASLIGKVQTMVEQSGDPDRFDAARWLADWLGQPLPALGGATPASYMDTFEGQKLVGELLSMSQSGAYA</sequence>